<protein>
    <submittedName>
        <fullName evidence="1">Uncharacterized protein</fullName>
    </submittedName>
</protein>
<gene>
    <name evidence="1" type="ORF">NCTC8129_01749</name>
</gene>
<evidence type="ECO:0000313" key="1">
    <source>
        <dbReference type="EMBL" id="STP29547.1"/>
    </source>
</evidence>
<dbReference type="EMBL" id="UGIF01000002">
    <property type="protein sequence ID" value="STP29547.1"/>
    <property type="molecule type" value="Genomic_DNA"/>
</dbReference>
<organism evidence="1 2">
    <name type="scientific">Enterococcus durans</name>
    <dbReference type="NCBI Taxonomy" id="53345"/>
    <lineage>
        <taxon>Bacteria</taxon>
        <taxon>Bacillati</taxon>
        <taxon>Bacillota</taxon>
        <taxon>Bacilli</taxon>
        <taxon>Lactobacillales</taxon>
        <taxon>Enterococcaceae</taxon>
        <taxon>Enterococcus</taxon>
    </lineage>
</organism>
<dbReference type="Proteomes" id="UP000254070">
    <property type="component" value="Unassembled WGS sequence"/>
</dbReference>
<reference evidence="1 2" key="1">
    <citation type="submission" date="2018-06" db="EMBL/GenBank/DDBJ databases">
        <authorList>
            <consortium name="Pathogen Informatics"/>
            <person name="Doyle S."/>
        </authorList>
    </citation>
    <scope>NUCLEOTIDE SEQUENCE [LARGE SCALE GENOMIC DNA]</scope>
    <source>
        <strain evidence="1 2">NCTC8129</strain>
    </source>
</reference>
<evidence type="ECO:0000313" key="2">
    <source>
        <dbReference type="Proteomes" id="UP000254070"/>
    </source>
</evidence>
<proteinExistence type="predicted"/>
<name>A0A377KK03_9ENTE</name>
<sequence length="37" mass="4506">MQNNKKIQILAVFLMSHEEKKKHLTFNYTQKNRMGQK</sequence>
<dbReference type="AlphaFoldDB" id="A0A377KK03"/>
<accession>A0A377KK03</accession>